<evidence type="ECO:0000313" key="1">
    <source>
        <dbReference type="EMBL" id="ASZ72911.1"/>
    </source>
</evidence>
<evidence type="ECO:0000313" key="2">
    <source>
        <dbReference type="Proteomes" id="UP000223506"/>
    </source>
</evidence>
<dbReference type="Proteomes" id="UP000223506">
    <property type="component" value="Segment"/>
</dbReference>
<reference evidence="1 2" key="1">
    <citation type="submission" date="2017-08" db="EMBL/GenBank/DDBJ databases">
        <authorList>
            <person name="Lee J.T."/>
            <person name="Rodriguez B.O."/>
            <person name="Araradian C.A."/>
            <person name="Abele A.N."/>
            <person name="Bradvica D."/>
            <person name="Santopoalo S.R."/>
            <person name="Estandian L.G."/>
            <person name="Nelson W.B."/>
            <person name="Goodwin E.C."/>
            <person name="Reddi K."/>
            <person name="Moberg-Parker J."/>
            <person name="Garlena R.A."/>
            <person name="Russell D.A."/>
            <person name="Pope W.H."/>
            <person name="Jacobs-Sera D."/>
            <person name="Hendrix R.W."/>
            <person name="Hatfull G.F."/>
        </authorList>
    </citation>
    <scope>NUCLEOTIDE SEQUENCE [LARGE SCALE GENOMIC DNA]</scope>
</reference>
<organism evidence="1 2">
    <name type="scientific">Mycobacterium phage Emma</name>
    <dbReference type="NCBI Taxonomy" id="2027893"/>
    <lineage>
        <taxon>Viruses</taxon>
        <taxon>Duplodnaviria</taxon>
        <taxon>Heunggongvirae</taxon>
        <taxon>Uroviricota</taxon>
        <taxon>Caudoviricetes</taxon>
        <taxon>Gracegardnervirinae</taxon>
        <taxon>Cheoctovirus</taxon>
        <taxon>Cheoctovirus emma</taxon>
    </lineage>
</organism>
<keyword evidence="2" id="KW-1185">Reference proteome</keyword>
<accession>A0A249XMC8</accession>
<proteinExistence type="predicted"/>
<protein>
    <submittedName>
        <fullName evidence="1">Uncharacterized protein</fullName>
    </submittedName>
</protein>
<dbReference type="EMBL" id="MF668270">
    <property type="protein sequence ID" value="ASZ72911.1"/>
    <property type="molecule type" value="Genomic_DNA"/>
</dbReference>
<name>A0A249XMC8_9CAUD</name>
<gene>
    <name evidence="1" type="ORF">SEA_EMMA_29</name>
</gene>
<sequence>MNRPSNKQLSKFVREFDKLGHARKMLVILDLMQYASGDGAPYGIIYELHPDNR</sequence>